<evidence type="ECO:0000313" key="2">
    <source>
        <dbReference type="EMBL" id="HGH59933.1"/>
    </source>
</evidence>
<dbReference type="InterPro" id="IPR013216">
    <property type="entry name" value="Methyltransf_11"/>
</dbReference>
<dbReference type="GO" id="GO:0008757">
    <property type="term" value="F:S-adenosylmethionine-dependent methyltransferase activity"/>
    <property type="evidence" value="ECO:0007669"/>
    <property type="project" value="InterPro"/>
</dbReference>
<reference evidence="2" key="1">
    <citation type="journal article" date="2020" name="mSystems">
        <title>Genome- and Community-Level Interaction Insights into Carbon Utilization and Element Cycling Functions of Hydrothermarchaeota in Hydrothermal Sediment.</title>
        <authorList>
            <person name="Zhou Z."/>
            <person name="Liu Y."/>
            <person name="Xu W."/>
            <person name="Pan J."/>
            <person name="Luo Z.H."/>
            <person name="Li M."/>
        </authorList>
    </citation>
    <scope>NUCLEOTIDE SEQUENCE [LARGE SCALE GENOMIC DNA]</scope>
    <source>
        <strain evidence="2">SpSt-769</strain>
    </source>
</reference>
<comment type="caution">
    <text evidence="2">The sequence shown here is derived from an EMBL/GenBank/DDBJ whole genome shotgun (WGS) entry which is preliminary data.</text>
</comment>
<keyword evidence="2" id="KW-0808">Transferase</keyword>
<dbReference type="InterPro" id="IPR029063">
    <property type="entry name" value="SAM-dependent_MTases_sf"/>
</dbReference>
<dbReference type="EMBL" id="DTGT01000044">
    <property type="protein sequence ID" value="HGH59933.1"/>
    <property type="molecule type" value="Genomic_DNA"/>
</dbReference>
<accession>A0A7C4ETG7</accession>
<keyword evidence="2" id="KW-0489">Methyltransferase</keyword>
<dbReference type="AlphaFoldDB" id="A0A7C4ETG7"/>
<dbReference type="PANTHER" id="PTHR43591:SF24">
    <property type="entry name" value="2-METHOXY-6-POLYPRENYL-1,4-BENZOQUINOL METHYLASE, MITOCHONDRIAL"/>
    <property type="match status" value="1"/>
</dbReference>
<protein>
    <submittedName>
        <fullName evidence="2">Class I SAM-dependent methyltransferase</fullName>
    </submittedName>
</protein>
<name>A0A7C4ETG7_9BACT</name>
<dbReference type="PANTHER" id="PTHR43591">
    <property type="entry name" value="METHYLTRANSFERASE"/>
    <property type="match status" value="1"/>
</dbReference>
<dbReference type="SUPFAM" id="SSF53335">
    <property type="entry name" value="S-adenosyl-L-methionine-dependent methyltransferases"/>
    <property type="match status" value="1"/>
</dbReference>
<gene>
    <name evidence="2" type="ORF">ENV54_01395</name>
</gene>
<organism evidence="2">
    <name type="scientific">Desulfomonile tiedjei</name>
    <dbReference type="NCBI Taxonomy" id="2358"/>
    <lineage>
        <taxon>Bacteria</taxon>
        <taxon>Pseudomonadati</taxon>
        <taxon>Thermodesulfobacteriota</taxon>
        <taxon>Desulfomonilia</taxon>
        <taxon>Desulfomonilales</taxon>
        <taxon>Desulfomonilaceae</taxon>
        <taxon>Desulfomonile</taxon>
    </lineage>
</organism>
<dbReference type="Gene3D" id="3.40.50.150">
    <property type="entry name" value="Vaccinia Virus protein VP39"/>
    <property type="match status" value="1"/>
</dbReference>
<dbReference type="Pfam" id="PF08241">
    <property type="entry name" value="Methyltransf_11"/>
    <property type="match status" value="1"/>
</dbReference>
<feature type="domain" description="Methyltransferase type 11" evidence="1">
    <location>
        <begin position="64"/>
        <end position="156"/>
    </location>
</feature>
<dbReference type="GO" id="GO:0032259">
    <property type="term" value="P:methylation"/>
    <property type="evidence" value="ECO:0007669"/>
    <property type="project" value="UniProtKB-KW"/>
</dbReference>
<evidence type="ECO:0000259" key="1">
    <source>
        <dbReference type="Pfam" id="PF08241"/>
    </source>
</evidence>
<sequence>MSPLGVPFSRCAGRRIEVALKAWQLGSPGTIIYALYDGLRKRLNRRLVRYLLSCSPDGGNCIVLEAGSGTAYASSILCRESCVGLSVAIDIDPEALREARKRDPDLCLVVADLTQLPFRAESIDVTWNSSTIEHLPEPADALREMTRVTRRGGKVFVGVPYVYGPLGIQRLMQSTAAGEWIGKTFTLDDVRQMALKAGLSPVDSFFYFFRFFVGVLGAKR</sequence>
<dbReference type="CDD" id="cd02440">
    <property type="entry name" value="AdoMet_MTases"/>
    <property type="match status" value="1"/>
</dbReference>
<proteinExistence type="predicted"/>